<comment type="caution">
    <text evidence="1">The sequence shown here is derived from an EMBL/GenBank/DDBJ whole genome shotgun (WGS) entry which is preliminary data.</text>
</comment>
<accession>A0A9N9CHA6</accession>
<name>A0A9N9CHA6_9GLOM</name>
<dbReference type="EMBL" id="CAJVPJ010001720">
    <property type="protein sequence ID" value="CAG8601539.1"/>
    <property type="molecule type" value="Genomic_DNA"/>
</dbReference>
<evidence type="ECO:0000313" key="1">
    <source>
        <dbReference type="EMBL" id="CAG8601539.1"/>
    </source>
</evidence>
<dbReference type="OrthoDB" id="2406499at2759"/>
<keyword evidence="2" id="KW-1185">Reference proteome</keyword>
<organism evidence="1 2">
    <name type="scientific">Paraglomus occultum</name>
    <dbReference type="NCBI Taxonomy" id="144539"/>
    <lineage>
        <taxon>Eukaryota</taxon>
        <taxon>Fungi</taxon>
        <taxon>Fungi incertae sedis</taxon>
        <taxon>Mucoromycota</taxon>
        <taxon>Glomeromycotina</taxon>
        <taxon>Glomeromycetes</taxon>
        <taxon>Paraglomerales</taxon>
        <taxon>Paraglomeraceae</taxon>
        <taxon>Paraglomus</taxon>
    </lineage>
</organism>
<dbReference type="AlphaFoldDB" id="A0A9N9CHA6"/>
<evidence type="ECO:0000313" key="2">
    <source>
        <dbReference type="Proteomes" id="UP000789572"/>
    </source>
</evidence>
<gene>
    <name evidence="1" type="ORF">POCULU_LOCUS7490</name>
</gene>
<dbReference type="Proteomes" id="UP000789572">
    <property type="component" value="Unassembled WGS sequence"/>
</dbReference>
<proteinExistence type="predicted"/>
<reference evidence="1" key="1">
    <citation type="submission" date="2021-06" db="EMBL/GenBank/DDBJ databases">
        <authorList>
            <person name="Kallberg Y."/>
            <person name="Tangrot J."/>
            <person name="Rosling A."/>
        </authorList>
    </citation>
    <scope>NUCLEOTIDE SEQUENCE</scope>
    <source>
        <strain evidence="1">IA702</strain>
    </source>
</reference>
<sequence length="114" mass="13437">MRARRKWLRLKLSTRYSVKEQVKWIAFDDLPTFGNRPSLFRWDGGNEDSHATRYTNCIRNDFLGADYLNGYEVNDVHANKNYWKTQYLQGTTNVVIFEQIGALMEQDVTINVIE</sequence>
<protein>
    <submittedName>
        <fullName evidence="1">5405_t:CDS:1</fullName>
    </submittedName>
</protein>